<dbReference type="PANTHER" id="PTHR10381">
    <property type="entry name" value="ATP-DEPENDENT CLP PROTEASE PROTEOLYTIC SUBUNIT"/>
    <property type="match status" value="1"/>
</dbReference>
<dbReference type="SUPFAM" id="SSF52096">
    <property type="entry name" value="ClpP/crotonase"/>
    <property type="match status" value="1"/>
</dbReference>
<feature type="active site" evidence="7">
    <location>
        <position position="141"/>
    </location>
</feature>
<dbReference type="GO" id="GO:0009532">
    <property type="term" value="C:plastid stroma"/>
    <property type="evidence" value="ECO:0007669"/>
    <property type="project" value="UniProtKB-ARBA"/>
</dbReference>
<dbReference type="GO" id="GO:0051117">
    <property type="term" value="F:ATPase binding"/>
    <property type="evidence" value="ECO:0007669"/>
    <property type="project" value="TreeGrafter"/>
</dbReference>
<protein>
    <recommendedName>
        <fullName evidence="8">ATP-dependent Clp protease proteolytic subunit</fullName>
    </recommendedName>
</protein>
<keyword evidence="3 9" id="KW-0645">Protease</keyword>
<evidence type="ECO:0000256" key="7">
    <source>
        <dbReference type="PROSITE-ProRule" id="PRU10086"/>
    </source>
</evidence>
<dbReference type="GO" id="GO:0004252">
    <property type="term" value="F:serine-type endopeptidase activity"/>
    <property type="evidence" value="ECO:0007669"/>
    <property type="project" value="UniProtKB-EC"/>
</dbReference>
<dbReference type="Gene3D" id="3.90.226.10">
    <property type="entry name" value="2-enoyl-CoA Hydratase, Chain A, domain 1"/>
    <property type="match status" value="1"/>
</dbReference>
<keyword evidence="4" id="KW-0378">Hydrolase</keyword>
<evidence type="ECO:0000256" key="8">
    <source>
        <dbReference type="RuleBase" id="RU003567"/>
    </source>
</evidence>
<dbReference type="Pfam" id="PF00574">
    <property type="entry name" value="CLP_protease"/>
    <property type="match status" value="1"/>
</dbReference>
<evidence type="ECO:0000256" key="3">
    <source>
        <dbReference type="ARBA" id="ARBA00022670"/>
    </source>
</evidence>
<proteinExistence type="inferred from homology"/>
<dbReference type="PRINTS" id="PR00127">
    <property type="entry name" value="CLPPROTEASEP"/>
</dbReference>
<reference evidence="9" key="1">
    <citation type="journal article" date="2014" name="Proc. Natl. Acad. Sci. U.S.A.">
        <title>The dynamic history of plastid genomes in the Campanulaceae sensu lato is unique among angiosperms.</title>
        <authorList>
            <person name="Knox E.B."/>
        </authorList>
    </citation>
    <scope>NUCLEOTIDE SEQUENCE</scope>
</reference>
<keyword evidence="2 9" id="KW-0934">Plastid</keyword>
<comment type="catalytic activity">
    <reaction evidence="6 7">
        <text>Hydrolysis of proteins to small peptides in the presence of ATP and magnesium. alpha-casein is the usual test substrate. In the absence of ATP, only oligopeptides shorter than five residues are hydrolyzed (such as succinyl-Leu-Tyr-|-NHMec, and Leu-Tyr-Leu-|-Tyr-Trp, in which cleavage of the -Tyr-|-Leu- and -Tyr-|-Trp bonds also occurs).</text>
        <dbReference type="EC" id="3.4.21.92"/>
    </reaction>
</comment>
<comment type="similarity">
    <text evidence="1 8">Belongs to the peptidase S14 family.</text>
</comment>
<evidence type="ECO:0000256" key="5">
    <source>
        <dbReference type="ARBA" id="ARBA00022825"/>
    </source>
</evidence>
<evidence type="ECO:0000256" key="4">
    <source>
        <dbReference type="ARBA" id="ARBA00022801"/>
    </source>
</evidence>
<evidence type="ECO:0000256" key="1">
    <source>
        <dbReference type="ARBA" id="ARBA00007039"/>
    </source>
</evidence>
<gene>
    <name evidence="9" type="primary">clpP</name>
    <name evidence="9" type="ORF">Cyp_bu_bu1Pt0734</name>
</gene>
<dbReference type="GO" id="GO:0004176">
    <property type="term" value="F:ATP-dependent peptidase activity"/>
    <property type="evidence" value="ECO:0007669"/>
    <property type="project" value="InterPro"/>
</dbReference>
<accession>A0A291F3C2</accession>
<reference evidence="9" key="2">
    <citation type="submission" date="2017-08" db="EMBL/GenBank/DDBJ databases">
        <authorList>
            <person name="Knox E.B."/>
        </authorList>
    </citation>
    <scope>NUCLEOTIDE SEQUENCE</scope>
</reference>
<dbReference type="GO" id="GO:0006515">
    <property type="term" value="P:protein quality control for misfolded or incompletely synthesized proteins"/>
    <property type="evidence" value="ECO:0007669"/>
    <property type="project" value="TreeGrafter"/>
</dbReference>
<dbReference type="CDD" id="cd07017">
    <property type="entry name" value="S14_ClpP_2"/>
    <property type="match status" value="1"/>
</dbReference>
<name>A0A291F3C2_9ASTR</name>
<evidence type="ECO:0000313" key="9">
    <source>
        <dbReference type="EMBL" id="ATG26626.1"/>
    </source>
</evidence>
<dbReference type="PROSITE" id="PS00382">
    <property type="entry name" value="CLP_PROTEASE_HIS"/>
    <property type="match status" value="1"/>
</dbReference>
<dbReference type="EMBL" id="MF770624">
    <property type="protein sequence ID" value="ATG26626.1"/>
    <property type="molecule type" value="Genomic_DNA"/>
</dbReference>
<geneLocation type="plastid" evidence="9"/>
<dbReference type="GO" id="GO:0009368">
    <property type="term" value="C:endopeptidase Clp complex"/>
    <property type="evidence" value="ECO:0007669"/>
    <property type="project" value="TreeGrafter"/>
</dbReference>
<dbReference type="InterPro" id="IPR033135">
    <property type="entry name" value="ClpP_His_AS"/>
</dbReference>
<dbReference type="PANTHER" id="PTHR10381:SF15">
    <property type="entry name" value="CHLOROPLASTIC ATP-DEPENDENT CLP PROTEASE PROTEOLYTIC SUBUNIT 1"/>
    <property type="match status" value="1"/>
</dbReference>
<dbReference type="InterPro" id="IPR029045">
    <property type="entry name" value="ClpP/crotonase-like_dom_sf"/>
</dbReference>
<dbReference type="InterPro" id="IPR023562">
    <property type="entry name" value="ClpP/TepA"/>
</dbReference>
<organism evidence="9">
    <name type="scientific">Cyphia bulbosa var. bulbosa</name>
    <dbReference type="NCBI Taxonomy" id="2041115"/>
    <lineage>
        <taxon>Eukaryota</taxon>
        <taxon>Viridiplantae</taxon>
        <taxon>Streptophyta</taxon>
        <taxon>Embryophyta</taxon>
        <taxon>Tracheophyta</taxon>
        <taxon>Spermatophyta</taxon>
        <taxon>Magnoliopsida</taxon>
        <taxon>eudicotyledons</taxon>
        <taxon>Gunneridae</taxon>
        <taxon>Pentapetalae</taxon>
        <taxon>asterids</taxon>
        <taxon>campanulids</taxon>
        <taxon>Asterales</taxon>
        <taxon>Campanulaceae</taxon>
        <taxon>Cyphia</taxon>
    </lineage>
</organism>
<dbReference type="AlphaFoldDB" id="A0A291F3C2"/>
<sequence length="211" mass="23698">MPVGVPKVPYIIPVIPDPESEDKDKEEEEEEREEWIEVYDRLYRIRSLFLFEQLSNETANHIIGLMAFLNIDDNTEEQFLFINSPGGGMVNGLGVHDMSRAVLPDVHTLCVGDAISMAAFILAGGAETKRTAFAHSSIMIHQPSSEEGEGLPSEVFLDGEDMYLIRRIVENLYVQRTGQPLCVIREDMIRDNFMTATEAKEYGLVDSVGED</sequence>
<evidence type="ECO:0000256" key="6">
    <source>
        <dbReference type="ARBA" id="ARBA00034021"/>
    </source>
</evidence>
<keyword evidence="5" id="KW-0720">Serine protease</keyword>
<evidence type="ECO:0000256" key="2">
    <source>
        <dbReference type="ARBA" id="ARBA00022640"/>
    </source>
</evidence>
<dbReference type="InterPro" id="IPR001907">
    <property type="entry name" value="ClpP"/>
</dbReference>